<dbReference type="InterPro" id="IPR002110">
    <property type="entry name" value="Ankyrin_rpt"/>
</dbReference>
<dbReference type="Gene3D" id="1.25.40.20">
    <property type="entry name" value="Ankyrin repeat-containing domain"/>
    <property type="match status" value="1"/>
</dbReference>
<dbReference type="SMART" id="SM00248">
    <property type="entry name" value="ANK"/>
    <property type="match status" value="4"/>
</dbReference>
<keyword evidence="4" id="KW-1185">Reference proteome</keyword>
<evidence type="ECO:0000313" key="3">
    <source>
        <dbReference type="Ensembl" id="ENSMCSP00000011664.1"/>
    </source>
</evidence>
<keyword evidence="1" id="KW-0040">ANK repeat</keyword>
<dbReference type="SUPFAM" id="SSF48403">
    <property type="entry name" value="Ankyrin repeat"/>
    <property type="match status" value="1"/>
</dbReference>
<reference evidence="3" key="1">
    <citation type="submission" date="2025-08" db="UniProtKB">
        <authorList>
            <consortium name="Ensembl"/>
        </authorList>
    </citation>
    <scope>IDENTIFICATION</scope>
</reference>
<evidence type="ECO:0000256" key="2">
    <source>
        <dbReference type="SAM" id="Phobius"/>
    </source>
</evidence>
<dbReference type="PANTHER" id="PTHR24157">
    <property type="entry name" value="ANKYRIN REPEAT, SAM AND BASIC LEUCINE ZIPPER DOMAIN-CONTAINING PROTEIN 1"/>
    <property type="match status" value="1"/>
</dbReference>
<protein>
    <submittedName>
        <fullName evidence="3">Ankyrin repeat, SAM and basic leucine zipper domain containing 1</fullName>
    </submittedName>
</protein>
<reference evidence="3" key="2">
    <citation type="submission" date="2025-09" db="UniProtKB">
        <authorList>
            <consortium name="Ensembl"/>
        </authorList>
    </citation>
    <scope>IDENTIFICATION</scope>
</reference>
<keyword evidence="2" id="KW-0472">Membrane</keyword>
<dbReference type="GO" id="GO:0071546">
    <property type="term" value="C:pi-body"/>
    <property type="evidence" value="ECO:0007669"/>
    <property type="project" value="TreeGrafter"/>
</dbReference>
<name>A0A8C5TTE4_9PASS</name>
<dbReference type="Proteomes" id="UP000694560">
    <property type="component" value="Unplaced"/>
</dbReference>
<proteinExistence type="predicted"/>
<dbReference type="Pfam" id="PF12796">
    <property type="entry name" value="Ank_2"/>
    <property type="match status" value="1"/>
</dbReference>
<dbReference type="PANTHER" id="PTHR24157:SF3">
    <property type="entry name" value="ANKYRIN REPEAT, SAM AND BASIC LEUCINE ZIPPER DOMAIN-CONTAINING PROTEIN 1"/>
    <property type="match status" value="1"/>
</dbReference>
<dbReference type="AlphaFoldDB" id="A0A8C5TTE4"/>
<dbReference type="PROSITE" id="PS50088">
    <property type="entry name" value="ANK_REPEAT"/>
    <property type="match status" value="3"/>
</dbReference>
<dbReference type="Pfam" id="PF00023">
    <property type="entry name" value="Ank"/>
    <property type="match status" value="1"/>
</dbReference>
<organism evidence="3 4">
    <name type="scientific">Malurus cyaneus samueli</name>
    <dbReference type="NCBI Taxonomy" id="2593467"/>
    <lineage>
        <taxon>Eukaryota</taxon>
        <taxon>Metazoa</taxon>
        <taxon>Chordata</taxon>
        <taxon>Craniata</taxon>
        <taxon>Vertebrata</taxon>
        <taxon>Euteleostomi</taxon>
        <taxon>Archelosauria</taxon>
        <taxon>Archosauria</taxon>
        <taxon>Dinosauria</taxon>
        <taxon>Saurischia</taxon>
        <taxon>Theropoda</taxon>
        <taxon>Coelurosauria</taxon>
        <taxon>Aves</taxon>
        <taxon>Neognathae</taxon>
        <taxon>Neoaves</taxon>
        <taxon>Telluraves</taxon>
        <taxon>Australaves</taxon>
        <taxon>Passeriformes</taxon>
        <taxon>Meliphagoidea</taxon>
        <taxon>Maluridae</taxon>
        <taxon>Malurus</taxon>
    </lineage>
</organism>
<accession>A0A8C5TTE4</accession>
<dbReference type="PROSITE" id="PS50297">
    <property type="entry name" value="ANK_REP_REGION"/>
    <property type="match status" value="3"/>
</dbReference>
<feature type="repeat" description="ANK" evidence="1">
    <location>
        <begin position="130"/>
        <end position="162"/>
    </location>
</feature>
<dbReference type="OrthoDB" id="439236at2759"/>
<feature type="repeat" description="ANK" evidence="1">
    <location>
        <begin position="97"/>
        <end position="129"/>
    </location>
</feature>
<evidence type="ECO:0000256" key="1">
    <source>
        <dbReference type="PROSITE-ProRule" id="PRU00023"/>
    </source>
</evidence>
<dbReference type="InterPro" id="IPR036770">
    <property type="entry name" value="Ankyrin_rpt-contain_sf"/>
</dbReference>
<dbReference type="Ensembl" id="ENSMCST00000011965.1">
    <property type="protein sequence ID" value="ENSMCSP00000011664.1"/>
    <property type="gene ID" value="ENSMCSG00000008227.1"/>
</dbReference>
<keyword evidence="2" id="KW-1133">Transmembrane helix</keyword>
<sequence length="265" mass="29461">NLLTNCLAVQRTKEAVKQETLDVILIFGWTPLMCAASVANFAVVRLLLDRGANACFQIDKYTVLMAACTAQASEENILNTVELLLSRNADPNLACRKQMTALMYAARKGYPRVVAFLVAHGSHINAQDENGYTALIWAAQHGHRNVILKLLELGADKNLQTKDEKTAAELAKINKHSEIFSLLSLAASHLQGRYHKTIEQEAICKFLTAVPDHRVGSYSPFDDMEVFLHGLGLEHIRGLLKEQDVSLRQLLTMQKDDLIQVSLLL</sequence>
<feature type="transmembrane region" description="Helical" evidence="2">
    <location>
        <begin position="23"/>
        <end position="48"/>
    </location>
</feature>
<evidence type="ECO:0000313" key="4">
    <source>
        <dbReference type="Proteomes" id="UP000694560"/>
    </source>
</evidence>
<keyword evidence="2" id="KW-0812">Transmembrane</keyword>
<feature type="repeat" description="ANK" evidence="1">
    <location>
        <begin position="27"/>
        <end position="53"/>
    </location>
</feature>